<dbReference type="Proteomes" id="UP001642484">
    <property type="component" value="Unassembled WGS sequence"/>
</dbReference>
<evidence type="ECO:0000313" key="3">
    <source>
        <dbReference type="Proteomes" id="UP001642484"/>
    </source>
</evidence>
<dbReference type="Gene3D" id="3.40.50.300">
    <property type="entry name" value="P-loop containing nucleotide triphosphate hydrolases"/>
    <property type="match status" value="1"/>
</dbReference>
<dbReference type="CDD" id="cd00882">
    <property type="entry name" value="Ras_like_GTPase"/>
    <property type="match status" value="1"/>
</dbReference>
<sequence length="475" mass="52472">MLCKPNCPCHALVFTVLCLSDVLVQIVQVLSSAAVRSMAVISSMPSSPPKPTGLKVKVRPDKSFEIRWKAEGGASLFELTISYFPFQGPMFQPSHSNVQQVEGFQTHLPHPDELSRAQAWVVKISLKAKSDGSLSDAVEYQIAWDDELFDQEARTDLENKVEGFQTNDLHDFVSSRRDDPKILVLGPQHHGKSSFVNHAYRCLIGNLDANDQLDQAPAGADERTLATKSIDIPVGQDSQVTLIDTPAFATMSQETEAKLRTLLSSGHCDGLRRQDMRQNKCSWYSRPPHAAIVVMSLCHWRDQRQEMASYLQKIAGVLKTASAGTVEFPYVVAATHCDEFLENCQKEDPRDELEKALQGIKGSASTNHVYAITNYMRGSMGSARNNKATFDLLSQLLAKAKRENTATNQDHFRSCMAGGAIGTAWTAGMVVNPPVALTLTLMTTATTVLGWVGQWIFRKVFTQGRELEGQNDGRK</sequence>
<dbReference type="InterPro" id="IPR027417">
    <property type="entry name" value="P-loop_NTPase"/>
</dbReference>
<reference evidence="2 3" key="1">
    <citation type="submission" date="2024-02" db="EMBL/GenBank/DDBJ databases">
        <authorList>
            <person name="Chen Y."/>
            <person name="Shah S."/>
            <person name="Dougan E. K."/>
            <person name="Thang M."/>
            <person name="Chan C."/>
        </authorList>
    </citation>
    <scope>NUCLEOTIDE SEQUENCE [LARGE SCALE GENOMIC DNA]</scope>
</reference>
<protein>
    <recommendedName>
        <fullName evidence="4">G domain-containing protein</fullName>
    </recommendedName>
</protein>
<name>A0ABP0KY95_9DINO</name>
<comment type="caution">
    <text evidence="2">The sequence shown here is derived from an EMBL/GenBank/DDBJ whole genome shotgun (WGS) entry which is preliminary data.</text>
</comment>
<evidence type="ECO:0000256" key="1">
    <source>
        <dbReference type="SAM" id="SignalP"/>
    </source>
</evidence>
<organism evidence="2 3">
    <name type="scientific">Durusdinium trenchii</name>
    <dbReference type="NCBI Taxonomy" id="1381693"/>
    <lineage>
        <taxon>Eukaryota</taxon>
        <taxon>Sar</taxon>
        <taxon>Alveolata</taxon>
        <taxon>Dinophyceae</taxon>
        <taxon>Suessiales</taxon>
        <taxon>Symbiodiniaceae</taxon>
        <taxon>Durusdinium</taxon>
    </lineage>
</organism>
<gene>
    <name evidence="2" type="ORF">CCMP2556_LOCUS18456</name>
</gene>
<evidence type="ECO:0008006" key="4">
    <source>
        <dbReference type="Google" id="ProtNLM"/>
    </source>
</evidence>
<proteinExistence type="predicted"/>
<keyword evidence="3" id="KW-1185">Reference proteome</keyword>
<feature type="chain" id="PRO_5045941586" description="G domain-containing protein" evidence="1">
    <location>
        <begin position="25"/>
        <end position="475"/>
    </location>
</feature>
<feature type="signal peptide" evidence="1">
    <location>
        <begin position="1"/>
        <end position="24"/>
    </location>
</feature>
<keyword evidence="1" id="KW-0732">Signal</keyword>
<accession>A0ABP0KY95</accession>
<dbReference type="SUPFAM" id="SSF52540">
    <property type="entry name" value="P-loop containing nucleoside triphosphate hydrolases"/>
    <property type="match status" value="1"/>
</dbReference>
<dbReference type="EMBL" id="CAXAMN010010466">
    <property type="protein sequence ID" value="CAK9031871.1"/>
    <property type="molecule type" value="Genomic_DNA"/>
</dbReference>
<evidence type="ECO:0000313" key="2">
    <source>
        <dbReference type="EMBL" id="CAK9031871.1"/>
    </source>
</evidence>